<gene>
    <name evidence="1" type="ORF">PACLA_8A003912</name>
</gene>
<dbReference type="AlphaFoldDB" id="A0A7D9L909"/>
<evidence type="ECO:0000313" key="1">
    <source>
        <dbReference type="EMBL" id="CAB4029423.1"/>
    </source>
</evidence>
<organism evidence="1 2">
    <name type="scientific">Paramuricea clavata</name>
    <name type="common">Red gorgonian</name>
    <name type="synonym">Violescent sea-whip</name>
    <dbReference type="NCBI Taxonomy" id="317549"/>
    <lineage>
        <taxon>Eukaryota</taxon>
        <taxon>Metazoa</taxon>
        <taxon>Cnidaria</taxon>
        <taxon>Anthozoa</taxon>
        <taxon>Octocorallia</taxon>
        <taxon>Malacalcyonacea</taxon>
        <taxon>Plexauridae</taxon>
        <taxon>Paramuricea</taxon>
    </lineage>
</organism>
<sequence>MGSKDQLKMTDTEVVVFNRPNNFVGSNGSVWASEYMRLRYEEPVLFVVDESELKSSTASLTKLVDQLKLYCLMSNKSDVLNISPNLSCAHRQHEILRATSLVRILTSFQDTVEEEPNNYLDVDMNTLAELHVEVGEKYMEYVKCTCEHCQICATNTWVGPPCCKVPKPYPDYASDGFHYLDVNSTPTEVDGEARAIDDFQPRKQAADQMKEKKLESEEQLDTFSKKFIVEKTRLRKYIEHLTDLEIKRKKRERTEKNCQSKNSRKHF</sequence>
<evidence type="ECO:0000313" key="2">
    <source>
        <dbReference type="Proteomes" id="UP001152795"/>
    </source>
</evidence>
<accession>A0A7D9L909</accession>
<proteinExistence type="predicted"/>
<reference evidence="1" key="1">
    <citation type="submission" date="2020-04" db="EMBL/GenBank/DDBJ databases">
        <authorList>
            <person name="Alioto T."/>
            <person name="Alioto T."/>
            <person name="Gomez Garrido J."/>
        </authorList>
    </citation>
    <scope>NUCLEOTIDE SEQUENCE</scope>
    <source>
        <strain evidence="1">A484AB</strain>
    </source>
</reference>
<keyword evidence="1" id="KW-0675">Receptor</keyword>
<dbReference type="EMBL" id="CACRXK020016162">
    <property type="protein sequence ID" value="CAB4029423.1"/>
    <property type="molecule type" value="Genomic_DNA"/>
</dbReference>
<comment type="caution">
    <text evidence="1">The sequence shown here is derived from an EMBL/GenBank/DDBJ whole genome shotgun (WGS) entry which is preliminary data.</text>
</comment>
<keyword evidence="2" id="KW-1185">Reference proteome</keyword>
<name>A0A7D9L909_PARCT</name>
<dbReference type="Proteomes" id="UP001152795">
    <property type="component" value="Unassembled WGS sequence"/>
</dbReference>
<protein>
    <submittedName>
        <fullName evidence="1">Transient receptor potential cation channel subfamily A member 1</fullName>
    </submittedName>
</protein>